<feature type="region of interest" description="Disordered" evidence="12">
    <location>
        <begin position="265"/>
        <end position="286"/>
    </location>
</feature>
<evidence type="ECO:0000256" key="7">
    <source>
        <dbReference type="ARBA" id="ARBA00022840"/>
    </source>
</evidence>
<accession>A0A8H7EPI5</accession>
<feature type="compositionally biased region" description="Polar residues" evidence="12">
    <location>
        <begin position="576"/>
        <end position="597"/>
    </location>
</feature>
<feature type="region of interest" description="Disordered" evidence="12">
    <location>
        <begin position="478"/>
        <end position="555"/>
    </location>
</feature>
<dbReference type="PANTHER" id="PTHR24058:SF22">
    <property type="entry name" value="DUAL SPECIFICITY TYROSINE-PHOSPHORYLATION-REGULATED KINASE 4"/>
    <property type="match status" value="1"/>
</dbReference>
<dbReference type="GO" id="GO:0004712">
    <property type="term" value="F:protein serine/threonine/tyrosine kinase activity"/>
    <property type="evidence" value="ECO:0007669"/>
    <property type="project" value="UniProtKB-EC"/>
</dbReference>
<feature type="compositionally biased region" description="Basic and acidic residues" evidence="12">
    <location>
        <begin position="644"/>
        <end position="653"/>
    </location>
</feature>
<comment type="similarity">
    <text evidence="1">Belongs to the protein kinase superfamily. CMGC Ser/Thr protein kinase family. MNB/DYRK subfamily.</text>
</comment>
<evidence type="ECO:0000256" key="4">
    <source>
        <dbReference type="ARBA" id="ARBA00022679"/>
    </source>
</evidence>
<evidence type="ECO:0000256" key="12">
    <source>
        <dbReference type="SAM" id="MobiDB-lite"/>
    </source>
</evidence>
<gene>
    <name evidence="14" type="ORF">EC973_007903</name>
</gene>
<protein>
    <recommendedName>
        <fullName evidence="2">dual-specificity kinase</fullName>
        <ecNumber evidence="2">2.7.12.1</ecNumber>
    </recommendedName>
</protein>
<evidence type="ECO:0000259" key="13">
    <source>
        <dbReference type="PROSITE" id="PS50011"/>
    </source>
</evidence>
<dbReference type="Gene3D" id="3.30.200.20">
    <property type="entry name" value="Phosphorylase Kinase, domain 1"/>
    <property type="match status" value="1"/>
</dbReference>
<evidence type="ECO:0000256" key="9">
    <source>
        <dbReference type="ARBA" id="ARBA00049308"/>
    </source>
</evidence>
<feature type="compositionally biased region" description="Low complexity" evidence="12">
    <location>
        <begin position="868"/>
        <end position="883"/>
    </location>
</feature>
<keyword evidence="3" id="KW-0723">Serine/threonine-protein kinase</keyword>
<keyword evidence="4" id="KW-0808">Transferase</keyword>
<dbReference type="SUPFAM" id="SSF56112">
    <property type="entry name" value="Protein kinase-like (PK-like)"/>
    <property type="match status" value="1"/>
</dbReference>
<evidence type="ECO:0000313" key="14">
    <source>
        <dbReference type="EMBL" id="KAF7727205.1"/>
    </source>
</evidence>
<evidence type="ECO:0000256" key="1">
    <source>
        <dbReference type="ARBA" id="ARBA00008867"/>
    </source>
</evidence>
<dbReference type="EC" id="2.7.12.1" evidence="2"/>
<feature type="region of interest" description="Disordered" evidence="12">
    <location>
        <begin position="21"/>
        <end position="74"/>
    </location>
</feature>
<dbReference type="SMART" id="SM00220">
    <property type="entry name" value="S_TKc"/>
    <property type="match status" value="1"/>
</dbReference>
<dbReference type="GO" id="GO:0005524">
    <property type="term" value="F:ATP binding"/>
    <property type="evidence" value="ECO:0007669"/>
    <property type="project" value="UniProtKB-UniRule"/>
</dbReference>
<evidence type="ECO:0000256" key="10">
    <source>
        <dbReference type="ARBA" id="ARBA00051680"/>
    </source>
</evidence>
<keyword evidence="5 11" id="KW-0547">Nucleotide-binding</keyword>
<dbReference type="Gene3D" id="3.30.10.30">
    <property type="entry name" value="DYRK"/>
    <property type="match status" value="1"/>
</dbReference>
<feature type="region of interest" description="Disordered" evidence="12">
    <location>
        <begin position="104"/>
        <end position="144"/>
    </location>
</feature>
<evidence type="ECO:0000256" key="2">
    <source>
        <dbReference type="ARBA" id="ARBA00013203"/>
    </source>
</evidence>
<keyword evidence="15" id="KW-1185">Reference proteome</keyword>
<comment type="catalytic activity">
    <reaction evidence="10">
        <text>L-tyrosyl-[protein] + ATP = O-phospho-L-tyrosyl-[protein] + ADP + H(+)</text>
        <dbReference type="Rhea" id="RHEA:10596"/>
        <dbReference type="Rhea" id="RHEA-COMP:10136"/>
        <dbReference type="Rhea" id="RHEA-COMP:20101"/>
        <dbReference type="ChEBI" id="CHEBI:15378"/>
        <dbReference type="ChEBI" id="CHEBI:30616"/>
        <dbReference type="ChEBI" id="CHEBI:46858"/>
        <dbReference type="ChEBI" id="CHEBI:61978"/>
        <dbReference type="ChEBI" id="CHEBI:456216"/>
        <dbReference type="EC" id="2.7.12.1"/>
    </reaction>
</comment>
<reference evidence="14" key="1">
    <citation type="submission" date="2020-01" db="EMBL/GenBank/DDBJ databases">
        <title>Genome Sequencing of Three Apophysomyces-Like Fungal Strains Confirms a Novel Fungal Genus in the Mucoromycota with divergent Burkholderia-like Endosymbiotic Bacteria.</title>
        <authorList>
            <person name="Stajich J.E."/>
            <person name="Macias A.M."/>
            <person name="Carter-House D."/>
            <person name="Lovett B."/>
            <person name="Kasson L.R."/>
            <person name="Berry K."/>
            <person name="Grigoriev I."/>
            <person name="Chang Y."/>
            <person name="Spatafora J."/>
            <person name="Kasson M.T."/>
        </authorList>
    </citation>
    <scope>NUCLEOTIDE SEQUENCE</scope>
    <source>
        <strain evidence="14">NRRL A-21654</strain>
    </source>
</reference>
<keyword evidence="7 11" id="KW-0067">ATP-binding</keyword>
<dbReference type="InterPro" id="IPR017441">
    <property type="entry name" value="Protein_kinase_ATP_BS"/>
</dbReference>
<evidence type="ECO:0000256" key="5">
    <source>
        <dbReference type="ARBA" id="ARBA00022741"/>
    </source>
</evidence>
<organism evidence="14 15">
    <name type="scientific">Apophysomyces ossiformis</name>
    <dbReference type="NCBI Taxonomy" id="679940"/>
    <lineage>
        <taxon>Eukaryota</taxon>
        <taxon>Fungi</taxon>
        <taxon>Fungi incertae sedis</taxon>
        <taxon>Mucoromycota</taxon>
        <taxon>Mucoromycotina</taxon>
        <taxon>Mucoromycetes</taxon>
        <taxon>Mucorales</taxon>
        <taxon>Mucorineae</taxon>
        <taxon>Mucoraceae</taxon>
        <taxon>Apophysomyces</taxon>
    </lineage>
</organism>
<feature type="binding site" evidence="11">
    <location>
        <position position="1091"/>
    </location>
    <ligand>
        <name>ATP</name>
        <dbReference type="ChEBI" id="CHEBI:30616"/>
    </ligand>
</feature>
<dbReference type="InterPro" id="IPR011009">
    <property type="entry name" value="Kinase-like_dom_sf"/>
</dbReference>
<feature type="compositionally biased region" description="Polar residues" evidence="12">
    <location>
        <begin position="884"/>
        <end position="893"/>
    </location>
</feature>
<feature type="compositionally biased region" description="Polar residues" evidence="12">
    <location>
        <begin position="199"/>
        <end position="240"/>
    </location>
</feature>
<feature type="domain" description="Protein kinase" evidence="13">
    <location>
        <begin position="1062"/>
        <end position="1219"/>
    </location>
</feature>
<dbReference type="PROSITE" id="PS50011">
    <property type="entry name" value="PROTEIN_KINASE_DOM"/>
    <property type="match status" value="1"/>
</dbReference>
<proteinExistence type="inferred from homology"/>
<feature type="compositionally biased region" description="Basic and acidic residues" evidence="12">
    <location>
        <begin position="318"/>
        <end position="329"/>
    </location>
</feature>
<dbReference type="GO" id="GO:0004674">
    <property type="term" value="F:protein serine/threonine kinase activity"/>
    <property type="evidence" value="ECO:0007669"/>
    <property type="project" value="UniProtKB-KW"/>
</dbReference>
<feature type="compositionally biased region" description="Pro residues" evidence="12">
    <location>
        <begin position="716"/>
        <end position="725"/>
    </location>
</feature>
<feature type="region of interest" description="Disordered" evidence="12">
    <location>
        <begin position="444"/>
        <end position="466"/>
    </location>
</feature>
<feature type="region of interest" description="Disordered" evidence="12">
    <location>
        <begin position="318"/>
        <end position="359"/>
    </location>
</feature>
<feature type="compositionally biased region" description="Polar residues" evidence="12">
    <location>
        <begin position="483"/>
        <end position="508"/>
    </location>
</feature>
<name>A0A8H7EPI5_9FUNG</name>
<dbReference type="Pfam" id="PF00069">
    <property type="entry name" value="Pkinase"/>
    <property type="match status" value="1"/>
</dbReference>
<feature type="region of interest" description="Disordered" evidence="12">
    <location>
        <begin position="576"/>
        <end position="725"/>
    </location>
</feature>
<feature type="region of interest" description="Disordered" evidence="12">
    <location>
        <begin position="176"/>
        <end position="251"/>
    </location>
</feature>
<comment type="caution">
    <text evidence="14">The sequence shown here is derived from an EMBL/GenBank/DDBJ whole genome shotgun (WGS) entry which is preliminary data.</text>
</comment>
<sequence>MSSSTVSDPYIREHWKYMQQQRDEEEYAGYKQFANSNEPSSAMSHEGRSKKSAVSRTDTKFMDEPPIMQNSARNFTHLQKYTDDAGISRRGVFEAFDEVERELDDPKYTAPSSERKRSTAITRKASVTDHATRTDVGSASGRRKSLASALGTTIKLRRKSRGQADGNCTTLHAITTTENDPRIPSPRLCTLRTKKSADNLATGSPKLNTTSLRRHASSGSTLTSKQAGHSQNRRPVSSKGSGKLPSEYQLDEDKWSTAHAISKDSNMCRSADDQRALRPRAKSLREANTSARCVEPIDQKARIVDVLYDALNERRSNNREYNSHVEKGAHTKQRTRSRALRSPPPPLAHASHDPPSLPNVNVRRIQEVVDSPPVKYTEPTIAACDNYDRSSHQQKNFVQREKSSLTSAEVITNIKRRLSIGKAKVQQLEDTLSNKSGIALTTDRKSLPANFTPRKERQRTLSSGSKLLVATKIDNDTRRKSLAHTSSSRHLSDYTGYSKSTVTSQQRRSGMYSPPPRSSSSSTRTSKEGTPTPAAAEEEDNETIPPVPPVPRYHSMTMSNKLSAEDAASIVSSFDSCLSDKNSKKMSCQRTSEISYSETDDSDNSHSKTSSSDRYTFSRTKEKSPSTLYNESNNNVCVRSNRTSRTENLKERVPTSSSYGSIAHLKHAVAEPDTPSFTDRRSNRGSNSHSTASETLGKAPTTTRKRGKTLPGSLAAPPPIPSLPLPPMKLEPMNLNMRLPKRKSFSKSPMIRATATTPTRIPVPVSKQSVSRSAQYDSLNYSADRIRVDEDASVTTAKEDRNSIGMSGKSQIPFISPKHTPEPSKTGSQKSDEPSGPARPSRRKQSLSASTAPKIPQFDTGLSPRIDSTVVATSRSRKTSTASNGTLSRTTSGYAIGKSSSASAELEALDKEKEERHRGISLHEKLQAMVAQHAMDEKRTANADDRSLRETAKTNSCKADERLLPNDRMKVKRASNSSLQEKERIEVGARSPKNPDIAIKYYAQYLSLYEQSEIRDFPQVYFIGSHAKKNPATLDLPECNYGYDDERGDYKIVLQDHLAYRYEVLDVLGRGSFGQVVKCFDHKTGLTVAIKLIRNKKRFHAQALTEIKILKRLVDWDPEDRYHNIRMTDYFSFRNHLCIACECLSMNLYEFIKSNNFQGFSQSLIKRFTVQLLQSLCLLQDHKVIHCDLKPENILLKHPTKSTIKVIDFGSSCFENEKG</sequence>
<keyword evidence="6" id="KW-0418">Kinase</keyword>
<evidence type="ECO:0000256" key="8">
    <source>
        <dbReference type="ARBA" id="ARBA00049003"/>
    </source>
</evidence>
<dbReference type="GO" id="GO:0005856">
    <property type="term" value="C:cytoskeleton"/>
    <property type="evidence" value="ECO:0007669"/>
    <property type="project" value="TreeGrafter"/>
</dbReference>
<dbReference type="PROSITE" id="PS00108">
    <property type="entry name" value="PROTEIN_KINASE_ST"/>
    <property type="match status" value="1"/>
</dbReference>
<dbReference type="InterPro" id="IPR042521">
    <property type="entry name" value="DYRK"/>
</dbReference>
<dbReference type="OrthoDB" id="2446311at2759"/>
<feature type="region of interest" description="Disordered" evidence="12">
    <location>
        <begin position="792"/>
        <end position="914"/>
    </location>
</feature>
<dbReference type="InterPro" id="IPR050494">
    <property type="entry name" value="Ser_Thr_dual-spec_kinase"/>
</dbReference>
<dbReference type="Gene3D" id="1.10.510.10">
    <property type="entry name" value="Transferase(Phosphotransferase) domain 1"/>
    <property type="match status" value="1"/>
</dbReference>
<comment type="catalytic activity">
    <reaction evidence="9">
        <text>L-threonyl-[protein] + ATP = O-phospho-L-threonyl-[protein] + ADP + H(+)</text>
        <dbReference type="Rhea" id="RHEA:46608"/>
        <dbReference type="Rhea" id="RHEA-COMP:11060"/>
        <dbReference type="Rhea" id="RHEA-COMP:11605"/>
        <dbReference type="ChEBI" id="CHEBI:15378"/>
        <dbReference type="ChEBI" id="CHEBI:30013"/>
        <dbReference type="ChEBI" id="CHEBI:30616"/>
        <dbReference type="ChEBI" id="CHEBI:61977"/>
        <dbReference type="ChEBI" id="CHEBI:456216"/>
        <dbReference type="EC" id="2.7.12.1"/>
    </reaction>
</comment>
<dbReference type="GO" id="GO:0005737">
    <property type="term" value="C:cytoplasm"/>
    <property type="evidence" value="ECO:0007669"/>
    <property type="project" value="TreeGrafter"/>
</dbReference>
<evidence type="ECO:0000256" key="6">
    <source>
        <dbReference type="ARBA" id="ARBA00022777"/>
    </source>
</evidence>
<dbReference type="Proteomes" id="UP000605846">
    <property type="component" value="Unassembled WGS sequence"/>
</dbReference>
<feature type="compositionally biased region" description="Polar residues" evidence="12">
    <location>
        <begin position="684"/>
        <end position="694"/>
    </location>
</feature>
<dbReference type="InterPro" id="IPR008271">
    <property type="entry name" value="Ser/Thr_kinase_AS"/>
</dbReference>
<evidence type="ECO:0000313" key="15">
    <source>
        <dbReference type="Proteomes" id="UP000605846"/>
    </source>
</evidence>
<dbReference type="PANTHER" id="PTHR24058">
    <property type="entry name" value="DUAL SPECIFICITY PROTEIN KINASE"/>
    <property type="match status" value="1"/>
</dbReference>
<dbReference type="EMBL" id="JABAYA010000062">
    <property type="protein sequence ID" value="KAF7727205.1"/>
    <property type="molecule type" value="Genomic_DNA"/>
</dbReference>
<evidence type="ECO:0000256" key="3">
    <source>
        <dbReference type="ARBA" id="ARBA00022527"/>
    </source>
</evidence>
<dbReference type="PROSITE" id="PS00107">
    <property type="entry name" value="PROTEIN_KINASE_ATP"/>
    <property type="match status" value="1"/>
</dbReference>
<feature type="compositionally biased region" description="Polar residues" evidence="12">
    <location>
        <begin position="33"/>
        <end position="43"/>
    </location>
</feature>
<feature type="compositionally biased region" description="Basic residues" evidence="12">
    <location>
        <begin position="330"/>
        <end position="339"/>
    </location>
</feature>
<dbReference type="InterPro" id="IPR000719">
    <property type="entry name" value="Prot_kinase_dom"/>
</dbReference>
<evidence type="ECO:0000256" key="11">
    <source>
        <dbReference type="PROSITE-ProRule" id="PRU10141"/>
    </source>
</evidence>
<feature type="compositionally biased region" description="Polar residues" evidence="12">
    <location>
        <begin position="625"/>
        <end position="643"/>
    </location>
</feature>
<dbReference type="AlphaFoldDB" id="A0A8H7EPI5"/>
<comment type="catalytic activity">
    <reaction evidence="8">
        <text>L-seryl-[protein] + ATP = O-phospho-L-seryl-[protein] + ADP + H(+)</text>
        <dbReference type="Rhea" id="RHEA:17989"/>
        <dbReference type="Rhea" id="RHEA-COMP:9863"/>
        <dbReference type="Rhea" id="RHEA-COMP:11604"/>
        <dbReference type="ChEBI" id="CHEBI:15378"/>
        <dbReference type="ChEBI" id="CHEBI:29999"/>
        <dbReference type="ChEBI" id="CHEBI:30616"/>
        <dbReference type="ChEBI" id="CHEBI:83421"/>
        <dbReference type="ChEBI" id="CHEBI:456216"/>
        <dbReference type="EC" id="2.7.12.1"/>
    </reaction>
</comment>